<name>A0A392RTR1_9FABA</name>
<comment type="caution">
    <text evidence="2">The sequence shown here is derived from an EMBL/GenBank/DDBJ whole genome shotgun (WGS) entry which is preliminary data.</text>
</comment>
<accession>A0A392RTR1</accession>
<reference evidence="2 3" key="1">
    <citation type="journal article" date="2018" name="Front. Plant Sci.">
        <title>Red Clover (Trifolium pratense) and Zigzag Clover (T. medium) - A Picture of Genomic Similarities and Differences.</title>
        <authorList>
            <person name="Dluhosova J."/>
            <person name="Istvanek J."/>
            <person name="Nedelnik J."/>
            <person name="Repkova J."/>
        </authorList>
    </citation>
    <scope>NUCLEOTIDE SEQUENCE [LARGE SCALE GENOMIC DNA]</scope>
    <source>
        <strain evidence="3">cv. 10/8</strain>
        <tissue evidence="2">Leaf</tissue>
    </source>
</reference>
<organism evidence="2 3">
    <name type="scientific">Trifolium medium</name>
    <dbReference type="NCBI Taxonomy" id="97028"/>
    <lineage>
        <taxon>Eukaryota</taxon>
        <taxon>Viridiplantae</taxon>
        <taxon>Streptophyta</taxon>
        <taxon>Embryophyta</taxon>
        <taxon>Tracheophyta</taxon>
        <taxon>Spermatophyta</taxon>
        <taxon>Magnoliopsida</taxon>
        <taxon>eudicotyledons</taxon>
        <taxon>Gunneridae</taxon>
        <taxon>Pentapetalae</taxon>
        <taxon>rosids</taxon>
        <taxon>fabids</taxon>
        <taxon>Fabales</taxon>
        <taxon>Fabaceae</taxon>
        <taxon>Papilionoideae</taxon>
        <taxon>50 kb inversion clade</taxon>
        <taxon>NPAAA clade</taxon>
        <taxon>Hologalegina</taxon>
        <taxon>IRL clade</taxon>
        <taxon>Trifolieae</taxon>
        <taxon>Trifolium</taxon>
    </lineage>
</organism>
<evidence type="ECO:0000313" key="2">
    <source>
        <dbReference type="EMBL" id="MCI40028.1"/>
    </source>
</evidence>
<sequence>MSKSERRITQDNGGGSEAQRRKRERCQKLGDGTESGDGLTY</sequence>
<keyword evidence="3" id="KW-1185">Reference proteome</keyword>
<proteinExistence type="predicted"/>
<feature type="region of interest" description="Disordered" evidence="1">
    <location>
        <begin position="1"/>
        <end position="41"/>
    </location>
</feature>
<dbReference type="EMBL" id="LXQA010274902">
    <property type="protein sequence ID" value="MCI40028.1"/>
    <property type="molecule type" value="Genomic_DNA"/>
</dbReference>
<protein>
    <submittedName>
        <fullName evidence="2">Uncharacterized protein</fullName>
    </submittedName>
</protein>
<evidence type="ECO:0000313" key="3">
    <source>
        <dbReference type="Proteomes" id="UP000265520"/>
    </source>
</evidence>
<evidence type="ECO:0000256" key="1">
    <source>
        <dbReference type="SAM" id="MobiDB-lite"/>
    </source>
</evidence>
<dbReference type="Proteomes" id="UP000265520">
    <property type="component" value="Unassembled WGS sequence"/>
</dbReference>
<dbReference type="AlphaFoldDB" id="A0A392RTR1"/>